<reference evidence="1 4" key="2">
    <citation type="submission" date="2017-01" db="EMBL/GenBank/DDBJ databases">
        <authorList>
            <person name="Wolfgang W.J."/>
            <person name="Cole J."/>
            <person name="Wroblewski D."/>
            <person name="Mcginnis J."/>
            <person name="Musser K.A."/>
        </authorList>
    </citation>
    <scope>NUCLEOTIDE SEQUENCE</scope>
    <source>
        <strain evidence="1">124861</strain>
        <strain evidence="2 4">93087</strain>
    </source>
</reference>
<protein>
    <submittedName>
        <fullName evidence="1">Uncharacterized protein</fullName>
    </submittedName>
</protein>
<dbReference type="EMBL" id="MTAC01000028">
    <property type="protein sequence ID" value="OSI32238.1"/>
    <property type="molecule type" value="Genomic_DNA"/>
</dbReference>
<dbReference type="EMBL" id="MTAB01000005">
    <property type="protein sequence ID" value="OSI23926.1"/>
    <property type="molecule type" value="Genomic_DNA"/>
</dbReference>
<name>A0A1X3DKH0_9NEIS</name>
<dbReference type="AlphaFoldDB" id="A0A1X3DKH0"/>
<keyword evidence="4" id="KW-1185">Reference proteome</keyword>
<dbReference type="Proteomes" id="UP000193346">
    <property type="component" value="Unassembled WGS sequence"/>
</dbReference>
<dbReference type="Proteomes" id="UP000193303">
    <property type="component" value="Unassembled WGS sequence"/>
</dbReference>
<evidence type="ECO:0000313" key="2">
    <source>
        <dbReference type="EMBL" id="OSI32238.1"/>
    </source>
</evidence>
<dbReference type="RefSeq" id="WP_085355782.1">
    <property type="nucleotide sequence ID" value="NZ_CP091509.1"/>
</dbReference>
<accession>A0A1X3DKH0</accession>
<reference evidence="3" key="1">
    <citation type="submission" date="2017-01" db="EMBL/GenBank/DDBJ databases">
        <authorList>
            <person name="Mah S.A."/>
            <person name="Swanson W.J."/>
            <person name="Moy G.W."/>
            <person name="Vacquier V.D."/>
        </authorList>
    </citation>
    <scope>NUCLEOTIDE SEQUENCE [LARGE SCALE GENOMIC DNA]</scope>
    <source>
        <strain evidence="3">124861</strain>
    </source>
</reference>
<sequence length="70" mass="7925">MFSDGLIIRLGRLKKHYPAQPELFNAILKPIYFILSSDILLFIGSGEQAACYKPPDSRLTQALLRLDALY</sequence>
<evidence type="ECO:0000313" key="4">
    <source>
        <dbReference type="Proteomes" id="UP000193346"/>
    </source>
</evidence>
<gene>
    <name evidence="1" type="ORF">BV912_03470</name>
    <name evidence="2" type="ORF">BV913_09930</name>
</gene>
<evidence type="ECO:0000313" key="3">
    <source>
        <dbReference type="Proteomes" id="UP000193303"/>
    </source>
</evidence>
<organism evidence="1 3">
    <name type="scientific">Neisseria dumasiana</name>
    <dbReference type="NCBI Taxonomy" id="1931275"/>
    <lineage>
        <taxon>Bacteria</taxon>
        <taxon>Pseudomonadati</taxon>
        <taxon>Pseudomonadota</taxon>
        <taxon>Betaproteobacteria</taxon>
        <taxon>Neisseriales</taxon>
        <taxon>Neisseriaceae</taxon>
        <taxon>Neisseria</taxon>
    </lineage>
</organism>
<comment type="caution">
    <text evidence="1">The sequence shown here is derived from an EMBL/GenBank/DDBJ whole genome shotgun (WGS) entry which is preliminary data.</text>
</comment>
<proteinExistence type="predicted"/>
<evidence type="ECO:0000313" key="1">
    <source>
        <dbReference type="EMBL" id="OSI23926.1"/>
    </source>
</evidence>